<comment type="similarity">
    <text evidence="2">Belongs to the G-protein coupled receptor Fz/Smo family.</text>
</comment>
<evidence type="ECO:0000256" key="6">
    <source>
        <dbReference type="SAM" id="Phobius"/>
    </source>
</evidence>
<gene>
    <name evidence="7" type="ORF">VSP0166_LOCUS13298</name>
</gene>
<feature type="transmembrane region" description="Helical" evidence="6">
    <location>
        <begin position="70"/>
        <end position="94"/>
    </location>
</feature>
<keyword evidence="6" id="KW-1133">Transmembrane helix</keyword>
<keyword evidence="3" id="KW-0732">Signal</keyword>
<accession>A0A7S4IJE2</accession>
<organism evidence="7">
    <name type="scientific">Vannella robusta</name>
    <dbReference type="NCBI Taxonomy" id="1487602"/>
    <lineage>
        <taxon>Eukaryota</taxon>
        <taxon>Amoebozoa</taxon>
        <taxon>Discosea</taxon>
        <taxon>Flabellinia</taxon>
        <taxon>Vannellidae</taxon>
        <taxon>Vannella</taxon>
    </lineage>
</organism>
<evidence type="ECO:0000256" key="2">
    <source>
        <dbReference type="ARBA" id="ARBA00008077"/>
    </source>
</evidence>
<keyword evidence="6" id="KW-0472">Membrane</keyword>
<keyword evidence="4" id="KW-0675">Receptor</keyword>
<evidence type="ECO:0000313" key="7">
    <source>
        <dbReference type="EMBL" id="CAE2231254.1"/>
    </source>
</evidence>
<dbReference type="GO" id="GO:0016020">
    <property type="term" value="C:membrane"/>
    <property type="evidence" value="ECO:0007669"/>
    <property type="project" value="UniProtKB-SubCell"/>
</dbReference>
<reference evidence="7" key="1">
    <citation type="submission" date="2021-01" db="EMBL/GenBank/DDBJ databases">
        <authorList>
            <person name="Corre E."/>
            <person name="Pelletier E."/>
            <person name="Niang G."/>
            <person name="Scheremetjew M."/>
            <person name="Finn R."/>
            <person name="Kale V."/>
            <person name="Holt S."/>
            <person name="Cochrane G."/>
            <person name="Meng A."/>
            <person name="Brown T."/>
            <person name="Cohen L."/>
        </authorList>
    </citation>
    <scope>NUCLEOTIDE SEQUENCE</scope>
    <source>
        <strain evidence="7">DIVA3 518/3/11/1/6</strain>
    </source>
</reference>
<dbReference type="PANTHER" id="PTHR31787">
    <property type="entry name" value="G-PROTEIN-COUPLED RECEPTOR GPCR FAMILY PROTEIN"/>
    <property type="match status" value="1"/>
</dbReference>
<protein>
    <submittedName>
        <fullName evidence="7">Uncharacterized protein</fullName>
    </submittedName>
</protein>
<evidence type="ECO:0000256" key="3">
    <source>
        <dbReference type="ARBA" id="ARBA00022729"/>
    </source>
</evidence>
<sequence length="301" mass="34697">MCSAIQIQLQDSTTGPVCCAVRKYFPQTCNNIVPAILFNYGISSSLTWIAIFHFTLLLRMHLIHIPRWAPYLFFIIAYGSWSFISVLVGASLGYSLYIPGSPTCELSGNETYTYLAVFMEIYILIFAVLVFIILISIRLVRVKVKSRVSWKIVIAKQMRIFFFWGTIAFNVIIFTTFFVLVNISLDVENLIKQFMKYRICVLLAGDDEDCELELSGTPDYYMVLVANSSLLLVPTITFMVFGLRKDMLKFWKEYFVHAWKHKRLMLQFVPSSDPSSTSAVTVNSLDDMDKIEQLRKRIREL</sequence>
<evidence type="ECO:0000256" key="4">
    <source>
        <dbReference type="ARBA" id="ARBA00023170"/>
    </source>
</evidence>
<feature type="transmembrane region" description="Helical" evidence="6">
    <location>
        <begin position="114"/>
        <end position="140"/>
    </location>
</feature>
<evidence type="ECO:0000256" key="5">
    <source>
        <dbReference type="ARBA" id="ARBA00023180"/>
    </source>
</evidence>
<comment type="subcellular location">
    <subcellularLocation>
        <location evidence="1">Membrane</location>
        <topology evidence="1">Multi-pass membrane protein</topology>
    </subcellularLocation>
</comment>
<feature type="transmembrane region" description="Helical" evidence="6">
    <location>
        <begin position="32"/>
        <end position="58"/>
    </location>
</feature>
<keyword evidence="5" id="KW-0325">Glycoprotein</keyword>
<feature type="transmembrane region" description="Helical" evidence="6">
    <location>
        <begin position="220"/>
        <end position="243"/>
    </location>
</feature>
<keyword evidence="6" id="KW-0812">Transmembrane</keyword>
<feature type="transmembrane region" description="Helical" evidence="6">
    <location>
        <begin position="161"/>
        <end position="185"/>
    </location>
</feature>
<proteinExistence type="inferred from homology"/>
<dbReference type="AlphaFoldDB" id="A0A7S4IJE2"/>
<dbReference type="PANTHER" id="PTHR31787:SF3">
    <property type="entry name" value="FRIZZLED AND SMOOTHENED-LIKE PROTEIN H"/>
    <property type="match status" value="1"/>
</dbReference>
<dbReference type="EMBL" id="HBKP01018757">
    <property type="protein sequence ID" value="CAE2231254.1"/>
    <property type="molecule type" value="Transcribed_RNA"/>
</dbReference>
<dbReference type="InterPro" id="IPR050949">
    <property type="entry name" value="GPCR_Fz/Smo-like"/>
</dbReference>
<name>A0A7S4IJE2_9EUKA</name>
<evidence type="ECO:0000256" key="1">
    <source>
        <dbReference type="ARBA" id="ARBA00004141"/>
    </source>
</evidence>